<dbReference type="NCBIfam" id="TIGR02550">
    <property type="entry name" value="flagell_flgL"/>
    <property type="match status" value="1"/>
</dbReference>
<comment type="similarity">
    <text evidence="3">Belongs to the bacterial flagellin family.</text>
</comment>
<dbReference type="InterPro" id="IPR001029">
    <property type="entry name" value="Flagellin_N"/>
</dbReference>
<keyword evidence="5" id="KW-0975">Bacterial flagellum</keyword>
<dbReference type="InterPro" id="IPR001492">
    <property type="entry name" value="Flagellin"/>
</dbReference>
<evidence type="ECO:0000256" key="2">
    <source>
        <dbReference type="ARBA" id="ARBA00004613"/>
    </source>
</evidence>
<gene>
    <name evidence="8" type="primary">flgL</name>
    <name evidence="8" type="ORF">ACFOX3_05410</name>
</gene>
<proteinExistence type="inferred from homology"/>
<comment type="caution">
    <text evidence="8">The sequence shown here is derived from an EMBL/GenBank/DDBJ whole genome shotgun (WGS) entry which is preliminary data.</text>
</comment>
<dbReference type="PANTHER" id="PTHR42792:SF1">
    <property type="entry name" value="FLAGELLAR HOOK-ASSOCIATED PROTEIN 3"/>
    <property type="match status" value="1"/>
</dbReference>
<evidence type="ECO:0000256" key="1">
    <source>
        <dbReference type="ARBA" id="ARBA00004365"/>
    </source>
</evidence>
<feature type="domain" description="Flagellin N-terminal" evidence="6">
    <location>
        <begin position="3"/>
        <end position="141"/>
    </location>
</feature>
<keyword evidence="8" id="KW-0966">Cell projection</keyword>
<sequence>MRVSTSEMFNIANRGISNASVAMVKTQEQLSTGLRVLKPSDDPVAATKIMQLNESIGRISQFTKNINSAENDLQLEETTLNGVLELIQRIQELSVQAGNTATLTPDDYKALAAEVDSRLDEMVNLVNSRNANGDYIFAGYKGNTQPFVRLGEGQFEYRGDDGQKLVKISESVKIAVSDNGKAIFMDVDSVNPTFRTSVSAANSSVPPIAVSVGQVVDQEEFNSFYPKDMVVTFNHDSAVVPSAKNYTVTDRATGEVLVANQAFVSGSAIEVAGVTFAVIGEPASGLPPVAATRNFGTDFAVSFPFDFTAPGNETFTVNVGGRSETFVLDGNVTNTTDLAAMLNSAGNGNAAKLANLGIAVTGAGFAMPTGVNFSVEGGTANISAVMGLDTVIGSASVNGQRAVGGDQVFIDSTDNQDVLLTLARLSDAMKSVTSSADSKALLKSIVDATLGNLANAQTNILEKTSQLGARFNTIDTTRDLHLDTELISKEVLSELQDLDYAEAASRLSKQELIMQAAQSTFVRISQLSLFDRL</sequence>
<organism evidence="8 9">
    <name type="scientific">Simiduia curdlanivorans</name>
    <dbReference type="NCBI Taxonomy" id="1492769"/>
    <lineage>
        <taxon>Bacteria</taxon>
        <taxon>Pseudomonadati</taxon>
        <taxon>Pseudomonadota</taxon>
        <taxon>Gammaproteobacteria</taxon>
        <taxon>Cellvibrionales</taxon>
        <taxon>Cellvibrionaceae</taxon>
        <taxon>Simiduia</taxon>
    </lineage>
</organism>
<dbReference type="SUPFAM" id="SSF64518">
    <property type="entry name" value="Phase 1 flagellin"/>
    <property type="match status" value="2"/>
</dbReference>
<dbReference type="Gene3D" id="1.20.1330.10">
    <property type="entry name" value="f41 fragment of flagellin, N-terminal domain"/>
    <property type="match status" value="2"/>
</dbReference>
<name>A0ABV8V1G9_9GAMM</name>
<dbReference type="Pfam" id="PF00700">
    <property type="entry name" value="Flagellin_C"/>
    <property type="match status" value="1"/>
</dbReference>
<dbReference type="InterPro" id="IPR046358">
    <property type="entry name" value="Flagellin_C"/>
</dbReference>
<evidence type="ECO:0000313" key="9">
    <source>
        <dbReference type="Proteomes" id="UP001595840"/>
    </source>
</evidence>
<evidence type="ECO:0000256" key="4">
    <source>
        <dbReference type="ARBA" id="ARBA00022525"/>
    </source>
</evidence>
<evidence type="ECO:0000259" key="6">
    <source>
        <dbReference type="Pfam" id="PF00669"/>
    </source>
</evidence>
<dbReference type="PANTHER" id="PTHR42792">
    <property type="entry name" value="FLAGELLIN"/>
    <property type="match status" value="1"/>
</dbReference>
<keyword evidence="8" id="KW-0282">Flagellum</keyword>
<evidence type="ECO:0000256" key="3">
    <source>
        <dbReference type="ARBA" id="ARBA00005709"/>
    </source>
</evidence>
<dbReference type="Proteomes" id="UP001595840">
    <property type="component" value="Unassembled WGS sequence"/>
</dbReference>
<reference evidence="9" key="1">
    <citation type="journal article" date="2019" name="Int. J. Syst. Evol. Microbiol.">
        <title>The Global Catalogue of Microorganisms (GCM) 10K type strain sequencing project: providing services to taxonomists for standard genome sequencing and annotation.</title>
        <authorList>
            <consortium name="The Broad Institute Genomics Platform"/>
            <consortium name="The Broad Institute Genome Sequencing Center for Infectious Disease"/>
            <person name="Wu L."/>
            <person name="Ma J."/>
        </authorList>
    </citation>
    <scope>NUCLEOTIDE SEQUENCE [LARGE SCALE GENOMIC DNA]</scope>
    <source>
        <strain evidence="9">CECT 8570</strain>
    </source>
</reference>
<dbReference type="InterPro" id="IPR013384">
    <property type="entry name" value="Flagell_FlgL"/>
</dbReference>
<accession>A0ABV8V1G9</accession>
<dbReference type="RefSeq" id="WP_290263654.1">
    <property type="nucleotide sequence ID" value="NZ_JAUFQG010000006.1"/>
</dbReference>
<comment type="subcellular location">
    <subcellularLocation>
        <location evidence="1">Bacterial flagellum</location>
    </subcellularLocation>
    <subcellularLocation>
        <location evidence="2">Secreted</location>
    </subcellularLocation>
</comment>
<keyword evidence="4" id="KW-0964">Secreted</keyword>
<evidence type="ECO:0000256" key="5">
    <source>
        <dbReference type="ARBA" id="ARBA00023143"/>
    </source>
</evidence>
<feature type="domain" description="Flagellin C-terminal" evidence="7">
    <location>
        <begin position="452"/>
        <end position="528"/>
    </location>
</feature>
<dbReference type="EMBL" id="JBHSCX010000004">
    <property type="protein sequence ID" value="MFC4361731.1"/>
    <property type="molecule type" value="Genomic_DNA"/>
</dbReference>
<keyword evidence="9" id="KW-1185">Reference proteome</keyword>
<dbReference type="Pfam" id="PF00669">
    <property type="entry name" value="Flagellin_N"/>
    <property type="match status" value="1"/>
</dbReference>
<keyword evidence="8" id="KW-0969">Cilium</keyword>
<protein>
    <submittedName>
        <fullName evidence="8">Flagellar hook-associated protein FlgL</fullName>
    </submittedName>
</protein>
<evidence type="ECO:0000313" key="8">
    <source>
        <dbReference type="EMBL" id="MFC4361731.1"/>
    </source>
</evidence>
<evidence type="ECO:0000259" key="7">
    <source>
        <dbReference type="Pfam" id="PF00700"/>
    </source>
</evidence>